<dbReference type="GO" id="GO:0016491">
    <property type="term" value="F:oxidoreductase activity"/>
    <property type="evidence" value="ECO:0007669"/>
    <property type="project" value="UniProtKB-KW"/>
</dbReference>
<dbReference type="Pfam" id="PF00106">
    <property type="entry name" value="adh_short"/>
    <property type="match status" value="1"/>
</dbReference>
<accession>A0A5C3M8F8</accession>
<dbReference type="Gene3D" id="3.40.50.720">
    <property type="entry name" value="NAD(P)-binding Rossmann-like Domain"/>
    <property type="match status" value="1"/>
</dbReference>
<dbReference type="OrthoDB" id="37659at2759"/>
<evidence type="ECO:0000256" key="3">
    <source>
        <dbReference type="ARBA" id="ARBA00023002"/>
    </source>
</evidence>
<dbReference type="PANTHER" id="PTHR44169:SF6">
    <property type="entry name" value="NADPH-DEPENDENT 1-ACYLDIHYDROXYACETONE PHOSPHATE REDUCTASE"/>
    <property type="match status" value="1"/>
</dbReference>
<proteinExistence type="inferred from homology"/>
<name>A0A5C3M8F8_9AGAR</name>
<evidence type="ECO:0000313" key="5">
    <source>
        <dbReference type="Proteomes" id="UP000308652"/>
    </source>
</evidence>
<dbReference type="PROSITE" id="PS00061">
    <property type="entry name" value="ADH_SHORT"/>
    <property type="match status" value="1"/>
</dbReference>
<dbReference type="STRING" id="68775.A0A5C3M8F8"/>
<evidence type="ECO:0000256" key="1">
    <source>
        <dbReference type="ARBA" id="ARBA00006484"/>
    </source>
</evidence>
<dbReference type="EMBL" id="ML213595">
    <property type="protein sequence ID" value="TFK40973.1"/>
    <property type="molecule type" value="Genomic_DNA"/>
</dbReference>
<keyword evidence="3" id="KW-0560">Oxidoreductase</keyword>
<dbReference type="SUPFAM" id="SSF51735">
    <property type="entry name" value="NAD(P)-binding Rossmann-fold domains"/>
    <property type="match status" value="1"/>
</dbReference>
<protein>
    <recommendedName>
        <fullName evidence="6">NAD(P)-binding protein</fullName>
    </recommendedName>
</protein>
<keyword evidence="5" id="KW-1185">Reference proteome</keyword>
<evidence type="ECO:0000313" key="4">
    <source>
        <dbReference type="EMBL" id="TFK40973.1"/>
    </source>
</evidence>
<comment type="similarity">
    <text evidence="1">Belongs to the short-chain dehydrogenases/reductases (SDR) family.</text>
</comment>
<gene>
    <name evidence="4" type="ORF">BDQ12DRAFT_678674</name>
</gene>
<dbReference type="PANTHER" id="PTHR44169">
    <property type="entry name" value="NADPH-DEPENDENT 1-ACYLDIHYDROXYACETONE PHOSPHATE REDUCTASE"/>
    <property type="match status" value="1"/>
</dbReference>
<dbReference type="AlphaFoldDB" id="A0A5C3M8F8"/>
<organism evidence="4 5">
    <name type="scientific">Crucibulum laeve</name>
    <dbReference type="NCBI Taxonomy" id="68775"/>
    <lineage>
        <taxon>Eukaryota</taxon>
        <taxon>Fungi</taxon>
        <taxon>Dikarya</taxon>
        <taxon>Basidiomycota</taxon>
        <taxon>Agaricomycotina</taxon>
        <taxon>Agaricomycetes</taxon>
        <taxon>Agaricomycetidae</taxon>
        <taxon>Agaricales</taxon>
        <taxon>Agaricineae</taxon>
        <taxon>Nidulariaceae</taxon>
        <taxon>Crucibulum</taxon>
    </lineage>
</organism>
<dbReference type="InterPro" id="IPR020904">
    <property type="entry name" value="Sc_DH/Rdtase_CS"/>
</dbReference>
<dbReference type="InterPro" id="IPR036291">
    <property type="entry name" value="NAD(P)-bd_dom_sf"/>
</dbReference>
<dbReference type="Proteomes" id="UP000308652">
    <property type="component" value="Unassembled WGS sequence"/>
</dbReference>
<evidence type="ECO:0000256" key="2">
    <source>
        <dbReference type="ARBA" id="ARBA00022857"/>
    </source>
</evidence>
<dbReference type="InterPro" id="IPR002347">
    <property type="entry name" value="SDR_fam"/>
</dbReference>
<sequence length="260" mass="28422">MPGIEQSKCVLITGATAGIGHALALSIAKLPSQPQVIAAGRRQDRLNELASSNIETVQLDVDTSTESLKKFADHVVDKYPELDTVILCAGVQHEFDFKKDADVGKLVSEMNINYTSVATIIAYLVPHFLKLGEQGRPSFIVPVTSGLGIVPAPWVPNYSASKAALHSLSISLMAQLRDTGVHVMEVIPPLVESELHDAYGTTEKLSKIWMPLDEFIKLTINGLCRGDAHISAGNALVYFGQFEKEKDKLALDYQLRHDSW</sequence>
<keyword evidence="2" id="KW-0521">NADP</keyword>
<dbReference type="PRINTS" id="PR00081">
    <property type="entry name" value="GDHRDH"/>
</dbReference>
<reference evidence="4 5" key="1">
    <citation type="journal article" date="2019" name="Nat. Ecol. Evol.">
        <title>Megaphylogeny resolves global patterns of mushroom evolution.</title>
        <authorList>
            <person name="Varga T."/>
            <person name="Krizsan K."/>
            <person name="Foldi C."/>
            <person name="Dima B."/>
            <person name="Sanchez-Garcia M."/>
            <person name="Sanchez-Ramirez S."/>
            <person name="Szollosi G.J."/>
            <person name="Szarkandi J.G."/>
            <person name="Papp V."/>
            <person name="Albert L."/>
            <person name="Andreopoulos W."/>
            <person name="Angelini C."/>
            <person name="Antonin V."/>
            <person name="Barry K.W."/>
            <person name="Bougher N.L."/>
            <person name="Buchanan P."/>
            <person name="Buyck B."/>
            <person name="Bense V."/>
            <person name="Catcheside P."/>
            <person name="Chovatia M."/>
            <person name="Cooper J."/>
            <person name="Damon W."/>
            <person name="Desjardin D."/>
            <person name="Finy P."/>
            <person name="Geml J."/>
            <person name="Haridas S."/>
            <person name="Hughes K."/>
            <person name="Justo A."/>
            <person name="Karasinski D."/>
            <person name="Kautmanova I."/>
            <person name="Kiss B."/>
            <person name="Kocsube S."/>
            <person name="Kotiranta H."/>
            <person name="LaButti K.M."/>
            <person name="Lechner B.E."/>
            <person name="Liimatainen K."/>
            <person name="Lipzen A."/>
            <person name="Lukacs Z."/>
            <person name="Mihaltcheva S."/>
            <person name="Morgado L.N."/>
            <person name="Niskanen T."/>
            <person name="Noordeloos M.E."/>
            <person name="Ohm R.A."/>
            <person name="Ortiz-Santana B."/>
            <person name="Ovrebo C."/>
            <person name="Racz N."/>
            <person name="Riley R."/>
            <person name="Savchenko A."/>
            <person name="Shiryaev A."/>
            <person name="Soop K."/>
            <person name="Spirin V."/>
            <person name="Szebenyi C."/>
            <person name="Tomsovsky M."/>
            <person name="Tulloss R.E."/>
            <person name="Uehling J."/>
            <person name="Grigoriev I.V."/>
            <person name="Vagvolgyi C."/>
            <person name="Papp T."/>
            <person name="Martin F.M."/>
            <person name="Miettinen O."/>
            <person name="Hibbett D.S."/>
            <person name="Nagy L.G."/>
        </authorList>
    </citation>
    <scope>NUCLEOTIDE SEQUENCE [LARGE SCALE GENOMIC DNA]</scope>
    <source>
        <strain evidence="4 5">CBS 166.37</strain>
    </source>
</reference>
<evidence type="ECO:0008006" key="6">
    <source>
        <dbReference type="Google" id="ProtNLM"/>
    </source>
</evidence>